<reference evidence="3" key="1">
    <citation type="journal article" date="2020" name="J Insects Food Feed">
        <title>The yellow mealworm (Tenebrio molitor) genome: a resource for the emerging insects as food and feed industry.</title>
        <authorList>
            <person name="Eriksson T."/>
            <person name="Andere A."/>
            <person name="Kelstrup H."/>
            <person name="Emery V."/>
            <person name="Picard C."/>
        </authorList>
    </citation>
    <scope>NUCLEOTIDE SEQUENCE</scope>
    <source>
        <strain evidence="3">Stoneville</strain>
        <tissue evidence="3">Whole head</tissue>
    </source>
</reference>
<dbReference type="EMBL" id="JABDTM020025017">
    <property type="protein sequence ID" value="KAH0813709.1"/>
    <property type="molecule type" value="Genomic_DNA"/>
</dbReference>
<feature type="region of interest" description="Disordered" evidence="1">
    <location>
        <begin position="40"/>
        <end position="69"/>
    </location>
</feature>
<keyword evidence="2" id="KW-1133">Transmembrane helix</keyword>
<evidence type="ECO:0000256" key="2">
    <source>
        <dbReference type="SAM" id="Phobius"/>
    </source>
</evidence>
<protein>
    <submittedName>
        <fullName evidence="3">Uncharacterized protein</fullName>
    </submittedName>
</protein>
<keyword evidence="2" id="KW-0812">Transmembrane</keyword>
<proteinExistence type="predicted"/>
<organism evidence="3 4">
    <name type="scientific">Tenebrio molitor</name>
    <name type="common">Yellow mealworm beetle</name>
    <dbReference type="NCBI Taxonomy" id="7067"/>
    <lineage>
        <taxon>Eukaryota</taxon>
        <taxon>Metazoa</taxon>
        <taxon>Ecdysozoa</taxon>
        <taxon>Arthropoda</taxon>
        <taxon>Hexapoda</taxon>
        <taxon>Insecta</taxon>
        <taxon>Pterygota</taxon>
        <taxon>Neoptera</taxon>
        <taxon>Endopterygota</taxon>
        <taxon>Coleoptera</taxon>
        <taxon>Polyphaga</taxon>
        <taxon>Cucujiformia</taxon>
        <taxon>Tenebrionidae</taxon>
        <taxon>Tenebrio</taxon>
    </lineage>
</organism>
<feature type="compositionally biased region" description="Basic residues" evidence="1">
    <location>
        <begin position="58"/>
        <end position="69"/>
    </location>
</feature>
<gene>
    <name evidence="3" type="ORF">GEV33_009081</name>
</gene>
<keyword evidence="2" id="KW-0472">Membrane</keyword>
<evidence type="ECO:0000256" key="1">
    <source>
        <dbReference type="SAM" id="MobiDB-lite"/>
    </source>
</evidence>
<accession>A0A8J6HFH7</accession>
<comment type="caution">
    <text evidence="3">The sequence shown here is derived from an EMBL/GenBank/DDBJ whole genome shotgun (WGS) entry which is preliminary data.</text>
</comment>
<dbReference type="Proteomes" id="UP000719412">
    <property type="component" value="Unassembled WGS sequence"/>
</dbReference>
<dbReference type="AlphaFoldDB" id="A0A8J6HFH7"/>
<evidence type="ECO:0000313" key="4">
    <source>
        <dbReference type="Proteomes" id="UP000719412"/>
    </source>
</evidence>
<sequence length="745" mass="85304">MLPATTIIKLTFIVASFTLQRRPLNSICFKSQSLIQRPDTSGWIPHPASTEAEEQVPKRRRIRKRKRRPPVVSLTVDDVHEEQVQIRRKSRPQRLDQIKEPWEEMNDEITQKSYTRRRLTPVYDETEEVTEQRVQIYEKIRDPFTALQEAEEKQKKKVQEVSTNTPDLKTLLKQSGGLSLSEVLQQKNLSLAELLKGNRQAISVLAREAETTTEAAASTESAKYRRLPPSVALKKDTNRNVERGDRLTSHEVMEAQRKRLALLHSHKDNKLFPDVTKFDVVTEETTEKRIFVPSDSRHTSEDYKIFTSSTQPTTTTTTSRMLVSVKSKTRKLPVTSAKLNKLVSQTPPAQAPAEAVTININHIFGLGDFDKKNVTEAPDGPLKMTIDLEEIPTTLKQKDEENEIQTKSPTGALEELKITTMMSVGEKLKHVTAKDEIMEILKNPAERERLSRILQTRNMTVEELVALRERGSSQLHLADIFHNETREPEPKDEPFVGQIQVDSFDSFPIFNRKPKTLPVVSEPSSTTSTQQSLKANEEVLPTKPPYTITSFPTYKIETNKDMKLQPFLPIWKQLYPAFFTDVYENNRYEDHTEAVRSTTIITEKINYEEIQRLEEIENALAEAANDRLNADLHQNVYDDEEFINLPSGVKSAILASLAIIGLSLLVFLTILVIFKWTQKQKGRLNYNGSFSGSKIRSPILETAERRTFKAFMSETLGKKKNYYKAQLQSMSDSIWDNDEKKSYMI</sequence>
<reference evidence="3" key="2">
    <citation type="submission" date="2021-08" db="EMBL/GenBank/DDBJ databases">
        <authorList>
            <person name="Eriksson T."/>
        </authorList>
    </citation>
    <scope>NUCLEOTIDE SEQUENCE</scope>
    <source>
        <strain evidence="3">Stoneville</strain>
        <tissue evidence="3">Whole head</tissue>
    </source>
</reference>
<keyword evidence="4" id="KW-1185">Reference proteome</keyword>
<evidence type="ECO:0000313" key="3">
    <source>
        <dbReference type="EMBL" id="KAH0813709.1"/>
    </source>
</evidence>
<name>A0A8J6HFH7_TENMO</name>
<feature type="transmembrane region" description="Helical" evidence="2">
    <location>
        <begin position="652"/>
        <end position="674"/>
    </location>
</feature>